<dbReference type="CDD" id="cd22423">
    <property type="entry name" value="KH-I_MEX3_rpt1"/>
    <property type="match status" value="1"/>
</dbReference>
<name>A0A6B0RLN2_9CETA</name>
<evidence type="ECO:0000259" key="13">
    <source>
        <dbReference type="PROSITE" id="PS50089"/>
    </source>
</evidence>
<keyword evidence="16" id="KW-1185">Reference proteome</keyword>
<evidence type="ECO:0000256" key="11">
    <source>
        <dbReference type="PROSITE-ProRule" id="PRU00175"/>
    </source>
</evidence>
<evidence type="ECO:0000256" key="10">
    <source>
        <dbReference type="PROSITE-ProRule" id="PRU00117"/>
    </source>
</evidence>
<reference evidence="15" key="1">
    <citation type="submission" date="2019-10" db="EMBL/GenBank/DDBJ databases">
        <title>The sequence and de novo assembly of the wild yak genome.</title>
        <authorList>
            <person name="Liu Y."/>
        </authorList>
    </citation>
    <scope>NUCLEOTIDE SEQUENCE [LARGE SCALE GENOMIC DNA]</scope>
    <source>
        <strain evidence="15">WY2019</strain>
    </source>
</reference>
<organism evidence="15 16">
    <name type="scientific">Bos mutus</name>
    <name type="common">wild yak</name>
    <dbReference type="NCBI Taxonomy" id="72004"/>
    <lineage>
        <taxon>Eukaryota</taxon>
        <taxon>Metazoa</taxon>
        <taxon>Chordata</taxon>
        <taxon>Craniata</taxon>
        <taxon>Vertebrata</taxon>
        <taxon>Euteleostomi</taxon>
        <taxon>Mammalia</taxon>
        <taxon>Eutheria</taxon>
        <taxon>Laurasiatheria</taxon>
        <taxon>Artiodactyla</taxon>
        <taxon>Ruminantia</taxon>
        <taxon>Pecora</taxon>
        <taxon>Bovidae</taxon>
        <taxon>Bovinae</taxon>
        <taxon>Bos</taxon>
    </lineage>
</organism>
<dbReference type="Pfam" id="PF00013">
    <property type="entry name" value="KH_1"/>
    <property type="match status" value="2"/>
</dbReference>
<keyword evidence="4" id="KW-0479">Metal-binding</keyword>
<evidence type="ECO:0000313" key="15">
    <source>
        <dbReference type="EMBL" id="MXQ91099.1"/>
    </source>
</evidence>
<dbReference type="Gene3D" id="3.30.40.10">
    <property type="entry name" value="Zinc/RING finger domain, C3HC4 (zinc finger)"/>
    <property type="match status" value="1"/>
</dbReference>
<keyword evidence="9" id="KW-0539">Nucleus</keyword>
<feature type="region of interest" description="Disordered" evidence="12">
    <location>
        <begin position="450"/>
        <end position="508"/>
    </location>
</feature>
<dbReference type="InterPro" id="IPR013083">
    <property type="entry name" value="Znf_RING/FYVE/PHD"/>
</dbReference>
<dbReference type="InterPro" id="IPR032343">
    <property type="entry name" value="MBD2/MBD3_p55-bd"/>
</dbReference>
<evidence type="ECO:0000256" key="3">
    <source>
        <dbReference type="ARBA" id="ARBA00022490"/>
    </source>
</evidence>
<sequence length="655" mass="69663">MWASQDPGEREAGRQDTCHVLNACQVVSPSGKKFRSKPQLARYLGGSMDLSTFDFRTGKMLMSKVNKGRQRVRYDSPSQVKGKPDLNTALPVRQTASIFKQPVTKITNHPSNKVKSDPQKAVEQPRQLFWEKKLSGLNAFDIAEELVKTMDLPKGLQAGVGPGCTDETLLSAIASALHTSTTPITGQLSAAVEKNPGVWLNTAQPLCKAFMVTDEDIRKQEELVQQVRKRLEEALMADMLAHVEELARDGFAPHPAALGPSTLLAEQMSVIGSRKKSVNMTECVPVPSSEHVAEIVGRQGCKIKALRAKTNTYIKTPVRGEEPVFIVTGRKEDVEMAKREILSAAEHFSVIRATRSKAGGLPGTAQGPPNLPGQTTIQVRVPYRVVGLVVGPKGATIKRIQQRTHTYIVTPGRDKEPVFAVTGMPENVDRAREEIEAHITLRTGAFTDASPDSDFHSNGTDSFYAASRGGPPVPVQVPDTGPASPYSTSGNGGFTFGGDGPGAPTGPPALEDCDFGFDFLALDLTVPTAATIWAPFERATPLPAFGGCSAGSLTSFSSSASFSTATSLPSSSSASSCSALDSSAPENGRKPPAAPAPAALARECVVCAEGEVMAALVPCGHNLFCMDCAVRICGKSEPECPACRTPATQAIHIFS</sequence>
<dbReference type="FunFam" id="3.30.1370.10:FF:000013">
    <property type="entry name" value="Mex-3 RNA-binding family member B"/>
    <property type="match status" value="1"/>
</dbReference>
<dbReference type="GO" id="GO:0008270">
    <property type="term" value="F:zinc ion binding"/>
    <property type="evidence" value="ECO:0007669"/>
    <property type="project" value="UniProtKB-KW"/>
</dbReference>
<dbReference type="GO" id="GO:0005634">
    <property type="term" value="C:nucleus"/>
    <property type="evidence" value="ECO:0007669"/>
    <property type="project" value="UniProtKB-SubCell"/>
</dbReference>
<dbReference type="InterPro" id="IPR004087">
    <property type="entry name" value="KH_dom"/>
</dbReference>
<dbReference type="Gene3D" id="3.30.1370.10">
    <property type="entry name" value="K Homology domain, type 1"/>
    <property type="match status" value="2"/>
</dbReference>
<proteinExistence type="predicted"/>
<evidence type="ECO:0000256" key="7">
    <source>
        <dbReference type="ARBA" id="ARBA00022833"/>
    </source>
</evidence>
<protein>
    <recommendedName>
        <fullName evidence="17">RING-type domain-containing protein</fullName>
    </recommendedName>
</protein>
<evidence type="ECO:0000256" key="5">
    <source>
        <dbReference type="ARBA" id="ARBA00022737"/>
    </source>
</evidence>
<dbReference type="CDD" id="cd22424">
    <property type="entry name" value="KH-I_MEX3_rpt2"/>
    <property type="match status" value="1"/>
</dbReference>
<evidence type="ECO:0000313" key="16">
    <source>
        <dbReference type="Proteomes" id="UP000322234"/>
    </source>
</evidence>
<dbReference type="Pfam" id="PF01429">
    <property type="entry name" value="MBD"/>
    <property type="match status" value="1"/>
</dbReference>
<keyword evidence="8 10" id="KW-0694">RNA-binding</keyword>
<dbReference type="FunFam" id="3.30.890.10:FF:000005">
    <property type="entry name" value="methyl-CpG-binding domain protein 3 isoform X2"/>
    <property type="match status" value="1"/>
</dbReference>
<dbReference type="InterPro" id="IPR001841">
    <property type="entry name" value="Znf_RING"/>
</dbReference>
<dbReference type="InterPro" id="IPR036612">
    <property type="entry name" value="KH_dom_type_1_sf"/>
</dbReference>
<dbReference type="SUPFAM" id="SSF57850">
    <property type="entry name" value="RING/U-box"/>
    <property type="match status" value="1"/>
</dbReference>
<dbReference type="AlphaFoldDB" id="A0A6B0RLN2"/>
<dbReference type="PROSITE" id="PS50084">
    <property type="entry name" value="KH_TYPE_1"/>
    <property type="match status" value="2"/>
</dbReference>
<dbReference type="Pfam" id="PF16564">
    <property type="entry name" value="MBDa"/>
    <property type="match status" value="1"/>
</dbReference>
<dbReference type="InterPro" id="IPR047228">
    <property type="entry name" value="KH-I_MEX3_rpt1"/>
</dbReference>
<dbReference type="FunFam" id="3.30.40.10:FF:000090">
    <property type="entry name" value="Mex-3 RNA-binding family member C"/>
    <property type="match status" value="1"/>
</dbReference>
<feature type="domain" description="RING-type" evidence="13">
    <location>
        <begin position="604"/>
        <end position="644"/>
    </location>
</feature>
<dbReference type="FunFam" id="3.30.1370.10:FF:000012">
    <property type="entry name" value="Mex-3 RNA-binding family member D"/>
    <property type="match status" value="1"/>
</dbReference>
<dbReference type="Gene3D" id="3.30.890.10">
    <property type="entry name" value="Methyl-cpg-binding Protein 2, Chain A"/>
    <property type="match status" value="1"/>
</dbReference>
<dbReference type="PROSITE" id="PS50089">
    <property type="entry name" value="ZF_RING_2"/>
    <property type="match status" value="1"/>
</dbReference>
<evidence type="ECO:0000256" key="4">
    <source>
        <dbReference type="ARBA" id="ARBA00022723"/>
    </source>
</evidence>
<dbReference type="InterPro" id="IPR004088">
    <property type="entry name" value="KH_dom_type_1"/>
</dbReference>
<accession>A0A6B0RLN2</accession>
<dbReference type="InterPro" id="IPR001739">
    <property type="entry name" value="Methyl_CpG_DNA-bd"/>
</dbReference>
<dbReference type="Pfam" id="PF13920">
    <property type="entry name" value="zf-C3HC4_3"/>
    <property type="match status" value="1"/>
</dbReference>
<keyword evidence="5" id="KW-0677">Repeat</keyword>
<evidence type="ECO:0000259" key="14">
    <source>
        <dbReference type="PROSITE" id="PS50982"/>
    </source>
</evidence>
<dbReference type="InterPro" id="IPR016177">
    <property type="entry name" value="DNA-bd_dom_sf"/>
</dbReference>
<keyword evidence="3" id="KW-0963">Cytoplasm</keyword>
<evidence type="ECO:0000256" key="12">
    <source>
        <dbReference type="SAM" id="MobiDB-lite"/>
    </source>
</evidence>
<comment type="subcellular location">
    <subcellularLocation>
        <location evidence="2">Cytoplasm</location>
    </subcellularLocation>
    <subcellularLocation>
        <location evidence="1">Nucleus</location>
    </subcellularLocation>
</comment>
<dbReference type="PROSITE" id="PS50982">
    <property type="entry name" value="MBD"/>
    <property type="match status" value="1"/>
</dbReference>
<evidence type="ECO:0000256" key="2">
    <source>
        <dbReference type="ARBA" id="ARBA00004496"/>
    </source>
</evidence>
<dbReference type="SUPFAM" id="SSF54791">
    <property type="entry name" value="Eukaryotic type KH-domain (KH-domain type I)"/>
    <property type="match status" value="2"/>
</dbReference>
<evidence type="ECO:0000256" key="6">
    <source>
        <dbReference type="ARBA" id="ARBA00022771"/>
    </source>
</evidence>
<evidence type="ECO:0000256" key="1">
    <source>
        <dbReference type="ARBA" id="ARBA00004123"/>
    </source>
</evidence>
<dbReference type="SMART" id="SM00391">
    <property type="entry name" value="MBD"/>
    <property type="match status" value="1"/>
</dbReference>
<dbReference type="InterPro" id="IPR025884">
    <property type="entry name" value="MeCpG-bd_2/3_C_dom"/>
</dbReference>
<dbReference type="InterPro" id="IPR047226">
    <property type="entry name" value="KH-I_MEX3_rpt2"/>
</dbReference>
<dbReference type="PANTHER" id="PTHR23285:SF3">
    <property type="entry name" value="RNA-BINDING PROTEIN MEX3D"/>
    <property type="match status" value="1"/>
</dbReference>
<keyword evidence="7" id="KW-0862">Zinc</keyword>
<dbReference type="GO" id="GO:0003677">
    <property type="term" value="F:DNA binding"/>
    <property type="evidence" value="ECO:0007669"/>
    <property type="project" value="InterPro"/>
</dbReference>
<keyword evidence="6 11" id="KW-0863">Zinc-finger</keyword>
<dbReference type="Proteomes" id="UP000322234">
    <property type="component" value="Unassembled WGS sequence"/>
</dbReference>
<evidence type="ECO:0000256" key="8">
    <source>
        <dbReference type="ARBA" id="ARBA00022884"/>
    </source>
</evidence>
<dbReference type="PANTHER" id="PTHR23285">
    <property type="entry name" value="RING FINGER AND KH DOMAIN CONTAINING PROTEIN 1"/>
    <property type="match status" value="1"/>
</dbReference>
<feature type="domain" description="MBD" evidence="14">
    <location>
        <begin position="1"/>
        <end position="60"/>
    </location>
</feature>
<dbReference type="SMART" id="SM00322">
    <property type="entry name" value="KH"/>
    <property type="match status" value="2"/>
</dbReference>
<gene>
    <name evidence="15" type="ORF">E5288_WYG005618</name>
</gene>
<evidence type="ECO:0008006" key="17">
    <source>
        <dbReference type="Google" id="ProtNLM"/>
    </source>
</evidence>
<dbReference type="InterPro" id="IPR047227">
    <property type="entry name" value="MEX3"/>
</dbReference>
<comment type="caution">
    <text evidence="15">The sequence shown here is derived from an EMBL/GenBank/DDBJ whole genome shotgun (WGS) entry which is preliminary data.</text>
</comment>
<feature type="compositionally biased region" description="Gly residues" evidence="12">
    <location>
        <begin position="490"/>
        <end position="503"/>
    </location>
</feature>
<dbReference type="EMBL" id="VBQZ03000067">
    <property type="protein sequence ID" value="MXQ91099.1"/>
    <property type="molecule type" value="Genomic_DNA"/>
</dbReference>
<evidence type="ECO:0000256" key="9">
    <source>
        <dbReference type="ARBA" id="ARBA00023242"/>
    </source>
</evidence>
<dbReference type="GO" id="GO:0003723">
    <property type="term" value="F:RNA binding"/>
    <property type="evidence" value="ECO:0007669"/>
    <property type="project" value="UniProtKB-UniRule"/>
</dbReference>
<dbReference type="GO" id="GO:0005737">
    <property type="term" value="C:cytoplasm"/>
    <property type="evidence" value="ECO:0007669"/>
    <property type="project" value="UniProtKB-SubCell"/>
</dbReference>
<dbReference type="SUPFAM" id="SSF54171">
    <property type="entry name" value="DNA-binding domain"/>
    <property type="match status" value="1"/>
</dbReference>
<dbReference type="Pfam" id="PF14048">
    <property type="entry name" value="MBD_C"/>
    <property type="match status" value="1"/>
</dbReference>